<dbReference type="Proteomes" id="UP000789342">
    <property type="component" value="Unassembled WGS sequence"/>
</dbReference>
<organism evidence="1 2">
    <name type="scientific">Acaulospora morrowiae</name>
    <dbReference type="NCBI Taxonomy" id="94023"/>
    <lineage>
        <taxon>Eukaryota</taxon>
        <taxon>Fungi</taxon>
        <taxon>Fungi incertae sedis</taxon>
        <taxon>Mucoromycota</taxon>
        <taxon>Glomeromycotina</taxon>
        <taxon>Glomeromycetes</taxon>
        <taxon>Diversisporales</taxon>
        <taxon>Acaulosporaceae</taxon>
        <taxon>Acaulospora</taxon>
    </lineage>
</organism>
<dbReference type="EMBL" id="CAJVPV010021441">
    <property type="protein sequence ID" value="CAG8717917.1"/>
    <property type="molecule type" value="Genomic_DNA"/>
</dbReference>
<dbReference type="AlphaFoldDB" id="A0A9N9I210"/>
<gene>
    <name evidence="1" type="ORF">AMORRO_LOCUS13141</name>
</gene>
<proteinExistence type="predicted"/>
<comment type="caution">
    <text evidence="1">The sequence shown here is derived from an EMBL/GenBank/DDBJ whole genome shotgun (WGS) entry which is preliminary data.</text>
</comment>
<keyword evidence="2" id="KW-1185">Reference proteome</keyword>
<dbReference type="OrthoDB" id="2314945at2759"/>
<name>A0A9N9I210_9GLOM</name>
<protein>
    <submittedName>
        <fullName evidence="1">5306_t:CDS:1</fullName>
    </submittedName>
</protein>
<sequence>PGQYKKLIIDGISYQAFLENLKDTKDSIMSFGSTSPPPVIPEETLPGDLTNNDDALLSEITTHFVDRGFQPSLVDSFLARSSCLEIKTNEEIMLDFLEEREQMDPTIFVGIEGNEGVELGEDKKLLVKWGLTEETADRLRSSVHGPIWVQQVLKHWLLDWIYNSWNTSIQMSFSTVFYNLQFQRNEWHSYERYDGPQMFASSYEEIVTIGKDSLISCNTKVTNPTDSNHKAFFHATNYQSAKSISKNGIYLTCYRNYLDFGKNQSFYLNPSLDNAIDLIKRRDGFNGIVVYWVDMEKVKSLVYRDLTTDENLWRELSNPREILTAFNRSNGEDSWQNLAELCKNLVTLARWFEPIRHLQLA</sequence>
<reference evidence="1" key="1">
    <citation type="submission" date="2021-06" db="EMBL/GenBank/DDBJ databases">
        <authorList>
            <person name="Kallberg Y."/>
            <person name="Tangrot J."/>
            <person name="Rosling A."/>
        </authorList>
    </citation>
    <scope>NUCLEOTIDE SEQUENCE</scope>
    <source>
        <strain evidence="1">CL551</strain>
    </source>
</reference>
<evidence type="ECO:0000313" key="2">
    <source>
        <dbReference type="Proteomes" id="UP000789342"/>
    </source>
</evidence>
<feature type="non-terminal residue" evidence="1">
    <location>
        <position position="361"/>
    </location>
</feature>
<evidence type="ECO:0000313" key="1">
    <source>
        <dbReference type="EMBL" id="CAG8717917.1"/>
    </source>
</evidence>
<feature type="non-terminal residue" evidence="1">
    <location>
        <position position="1"/>
    </location>
</feature>
<accession>A0A9N9I210</accession>